<evidence type="ECO:0000256" key="1">
    <source>
        <dbReference type="SAM" id="Coils"/>
    </source>
</evidence>
<feature type="transmembrane region" description="Helical" evidence="2">
    <location>
        <begin position="515"/>
        <end position="537"/>
    </location>
</feature>
<dbReference type="EMBL" id="QFYS01000001">
    <property type="protein sequence ID" value="RAK68826.1"/>
    <property type="molecule type" value="Genomic_DNA"/>
</dbReference>
<feature type="coiled-coil region" evidence="1">
    <location>
        <begin position="323"/>
        <end position="365"/>
    </location>
</feature>
<dbReference type="RefSeq" id="WP_111274318.1">
    <property type="nucleotide sequence ID" value="NZ_QFYS01000001.1"/>
</dbReference>
<dbReference type="InterPro" id="IPR009628">
    <property type="entry name" value="Phage_tape_measure_N"/>
</dbReference>
<dbReference type="Pfam" id="PF06791">
    <property type="entry name" value="TMP_2"/>
    <property type="match status" value="1"/>
</dbReference>
<organism evidence="4 5">
    <name type="scientific">Phenylobacterium kunshanense</name>
    <dbReference type="NCBI Taxonomy" id="1445034"/>
    <lineage>
        <taxon>Bacteria</taxon>
        <taxon>Pseudomonadati</taxon>
        <taxon>Pseudomonadota</taxon>
        <taxon>Alphaproteobacteria</taxon>
        <taxon>Caulobacterales</taxon>
        <taxon>Caulobacteraceae</taxon>
        <taxon>Phenylobacterium</taxon>
    </lineage>
</organism>
<proteinExistence type="predicted"/>
<dbReference type="OrthoDB" id="7178926at2"/>
<dbReference type="AlphaFoldDB" id="A0A328BS46"/>
<keyword evidence="2" id="KW-0472">Membrane</keyword>
<evidence type="ECO:0000313" key="4">
    <source>
        <dbReference type="EMBL" id="RAK68826.1"/>
    </source>
</evidence>
<name>A0A328BS46_9CAUL</name>
<evidence type="ECO:0000313" key="5">
    <source>
        <dbReference type="Proteomes" id="UP000249524"/>
    </source>
</evidence>
<evidence type="ECO:0000256" key="2">
    <source>
        <dbReference type="SAM" id="Phobius"/>
    </source>
</evidence>
<sequence>MADVADLIMRASVPGGKEAEATLDSIATSADRASAAADNYGAGTQRMAKQMQAANAALKAQDVALQAHARAAGLSRHALLNLGYQVQDIGVSLASGANPFMVMAQQGSQIAQIYGGSGVGVGAALRQLLGILGKFAPMGLAIGAVAGAFALFEREVDKSTKGATTWGQTFQATINVVGKMIKDGPIGDALKWLAGFFGATFDAILDGVMWFVDKMVGHFGAAFTLIVKNWQRLPEVFGVIAQGAANITIQAVEGLINKVIEGLNYILKKVGKEAIGFVDLPEIKLANAKLAAEYKQLATTIEGNFRKSREGLFGKIVAETERLAAAQKKGAKAAKENAAAQDEVAKALEKELEALRNYSDAIDRAGIDAETLKIVEAQTMAARAMALMTKEGDALAAKFLEYAYALEQSKDQQKAWNPQIEKSITATDKFADQLETARERAERLAEAFGRVQFSLRDMLRSMTSGDIGSFILNIQDLIGGVGSLLKQGPAGIASLGAMAANAIGGKAGRAIGGGLGIAAGGLGLGAFAASGAGAAALGTLGLGAGAISGIAALAGPIGLAAGALYAAAKLFNLGGKPTNAGAGYDLRTGAISGNKRTSETEDAARSAGEAIQGIQDALKAAGIGLTDAVTGLVIGTRDQTQIYLQSGQTLRSAVGDSGAAVDTAMRALLSSATFVSEAQKALVDSALAAGKGFDAIAEILAKYEAAQGIAKSLDDEILRLTDAKAYDLKAVRDAIEEQRKAAQQLAADGYLTADQLAVITTKLATLEGLQLDEVLKRYGQAVNDATQATQASIEAATGATESARSALVEAYNREADALRETIDRFTELADSMKDFKAELTTGSLAGLNPFAQYRASAQAFTSARNALAANPGDAAAYGALQTASRQFLEASKAIAPNSAMYDRDLAAVRAATEQAETYARAQVGTAEAQLAQLTATVGQLAQLNAGVVTVAQAIANLQNALIVERQLGVTPTANDNFDVNRYLANGPDLAQNWMEGGVLRQYGSTLQEAAAVHYRLQGMPEIAAGLRKYADGGMHPGGLRLVGERGPELEVTGPARYFSAEDTQAMLGGGGDTADVVAELRQVRAEIAEVRRSSDRTALELQKMAGSGLYVRGRSPDDPVTTEAA</sequence>
<accession>A0A328BS46</accession>
<evidence type="ECO:0000259" key="3">
    <source>
        <dbReference type="Pfam" id="PF06791"/>
    </source>
</evidence>
<protein>
    <recommendedName>
        <fullName evidence="3">Bacteriophage tail tape measure N-terminal domain-containing protein</fullName>
    </recommendedName>
</protein>
<feature type="domain" description="Bacteriophage tail tape measure N-terminal" evidence="3">
    <location>
        <begin position="65"/>
        <end position="168"/>
    </location>
</feature>
<keyword evidence="1" id="KW-0175">Coiled coil</keyword>
<dbReference type="Proteomes" id="UP000249524">
    <property type="component" value="Unassembled WGS sequence"/>
</dbReference>
<keyword evidence="2" id="KW-1133">Transmembrane helix</keyword>
<comment type="caution">
    <text evidence="4">The sequence shown here is derived from an EMBL/GenBank/DDBJ whole genome shotgun (WGS) entry which is preliminary data.</text>
</comment>
<reference evidence="4 5" key="1">
    <citation type="submission" date="2018-05" db="EMBL/GenBank/DDBJ databases">
        <authorList>
            <person name="Lanie J.A."/>
            <person name="Ng W.-L."/>
            <person name="Kazmierczak K.M."/>
            <person name="Andrzejewski T.M."/>
            <person name="Davidsen T.M."/>
            <person name="Wayne K.J."/>
            <person name="Tettelin H."/>
            <person name="Glass J.I."/>
            <person name="Rusch D."/>
            <person name="Podicherti R."/>
            <person name="Tsui H.-C.T."/>
            <person name="Winkler M.E."/>
        </authorList>
    </citation>
    <scope>NUCLEOTIDE SEQUENCE [LARGE SCALE GENOMIC DNA]</scope>
    <source>
        <strain evidence="4 5">BUT-10</strain>
    </source>
</reference>
<keyword evidence="5" id="KW-1185">Reference proteome</keyword>
<gene>
    <name evidence="4" type="ORF">DJ019_02085</name>
</gene>
<feature type="transmembrane region" description="Helical" evidence="2">
    <location>
        <begin position="543"/>
        <end position="567"/>
    </location>
</feature>
<keyword evidence="2" id="KW-0812">Transmembrane</keyword>